<organism evidence="2 3">
    <name type="scientific">Corynebacterium xerosis</name>
    <dbReference type="NCBI Taxonomy" id="1725"/>
    <lineage>
        <taxon>Bacteria</taxon>
        <taxon>Bacillati</taxon>
        <taxon>Actinomycetota</taxon>
        <taxon>Actinomycetes</taxon>
        <taxon>Mycobacteriales</taxon>
        <taxon>Corynebacteriaceae</taxon>
        <taxon>Corynebacterium</taxon>
    </lineage>
</organism>
<proteinExistence type="predicted"/>
<accession>A0A7X9SUI2</accession>
<dbReference type="RefSeq" id="WP_168937190.1">
    <property type="nucleotide sequence ID" value="NZ_JABAGA010000001.1"/>
</dbReference>
<dbReference type="Pfam" id="PF12146">
    <property type="entry name" value="Hydrolase_4"/>
    <property type="match status" value="1"/>
</dbReference>
<dbReference type="GO" id="GO:0016787">
    <property type="term" value="F:hydrolase activity"/>
    <property type="evidence" value="ECO:0007669"/>
    <property type="project" value="UniProtKB-KW"/>
</dbReference>
<gene>
    <name evidence="2" type="ORF">HF852_01870</name>
</gene>
<dbReference type="AlphaFoldDB" id="A0A7X9SUI2"/>
<evidence type="ECO:0000313" key="3">
    <source>
        <dbReference type="Proteomes" id="UP000589552"/>
    </source>
</evidence>
<name>A0A7X9SUI2_9CORY</name>
<protein>
    <submittedName>
        <fullName evidence="2">Alpha/beta hydrolase</fullName>
    </submittedName>
</protein>
<sequence>MTINDPFSPTPEWTPGLMGEEFPETILELGEDPDGESDVVATVIRFTPPGTDPAEFAHRPAVLWIHGMSDYFFHEHVARVLDDAGYAFYAIDLRKCGRSRREGQRWHHVTDMRLYDVDLDAAAALILGAGHPTLSPLAHSTGGLVAALWLDGLRTRAPKTHAAIAGAVLNSPWLDLQYPRLQRTVVKLATRVMARRAPDRLTPDKGLKGYGRSIFKGEHGDWDFDVMLKPVAGHVKSWSWLDAVLRAQRRVHRGIEVGVPCIVLHSDRSILNQDWSPALDTADAVLDVEQIRARTRCLGSGARSRTIPGARHDVFLSKDHARAQALSETILFLDAVNGR</sequence>
<dbReference type="Gene3D" id="3.40.50.1820">
    <property type="entry name" value="alpha/beta hydrolase"/>
    <property type="match status" value="1"/>
</dbReference>
<dbReference type="EMBL" id="JABAGA010000001">
    <property type="protein sequence ID" value="NMF08366.1"/>
    <property type="molecule type" value="Genomic_DNA"/>
</dbReference>
<feature type="domain" description="Serine aminopeptidase S33" evidence="1">
    <location>
        <begin position="58"/>
        <end position="315"/>
    </location>
</feature>
<reference evidence="2 3" key="1">
    <citation type="submission" date="2020-04" db="EMBL/GenBank/DDBJ databases">
        <authorList>
            <person name="Hitch T.C.A."/>
            <person name="Wylensek D."/>
            <person name="Clavel T."/>
        </authorList>
    </citation>
    <scope>NUCLEOTIDE SEQUENCE [LARGE SCALE GENOMIC DNA]</scope>
    <source>
        <strain evidence="2 3">BL-383-APC-2I</strain>
    </source>
</reference>
<dbReference type="SUPFAM" id="SSF53474">
    <property type="entry name" value="alpha/beta-Hydrolases"/>
    <property type="match status" value="1"/>
</dbReference>
<evidence type="ECO:0000259" key="1">
    <source>
        <dbReference type="Pfam" id="PF12146"/>
    </source>
</evidence>
<keyword evidence="2" id="KW-0378">Hydrolase</keyword>
<comment type="caution">
    <text evidence="2">The sequence shown here is derived from an EMBL/GenBank/DDBJ whole genome shotgun (WGS) entry which is preliminary data.</text>
</comment>
<dbReference type="InterPro" id="IPR029058">
    <property type="entry name" value="AB_hydrolase_fold"/>
</dbReference>
<dbReference type="InterPro" id="IPR022742">
    <property type="entry name" value="Hydrolase_4"/>
</dbReference>
<evidence type="ECO:0000313" key="2">
    <source>
        <dbReference type="EMBL" id="NMF08366.1"/>
    </source>
</evidence>
<dbReference type="Proteomes" id="UP000589552">
    <property type="component" value="Unassembled WGS sequence"/>
</dbReference>